<proteinExistence type="predicted"/>
<dbReference type="InterPro" id="IPR013083">
    <property type="entry name" value="Znf_RING/FYVE/PHD"/>
</dbReference>
<dbReference type="Pfam" id="PF01485">
    <property type="entry name" value="IBR"/>
    <property type="match status" value="2"/>
</dbReference>
<keyword evidence="3" id="KW-0808">Transferase</keyword>
<dbReference type="Gene3D" id="3.30.40.10">
    <property type="entry name" value="Zinc/RING finger domain, C3HC4 (zinc finger)"/>
    <property type="match status" value="1"/>
</dbReference>
<comment type="catalytic activity">
    <reaction evidence="1">
        <text>[E2 ubiquitin-conjugating enzyme]-S-ubiquitinyl-L-cysteine + [acceptor protein]-L-lysine = [E2 ubiquitin-conjugating enzyme]-L-cysteine + [acceptor protein]-N(6)-ubiquitinyl-L-lysine.</text>
        <dbReference type="EC" id="2.3.2.31"/>
    </reaction>
</comment>
<evidence type="ECO:0000256" key="7">
    <source>
        <dbReference type="ARBA" id="ARBA00022786"/>
    </source>
</evidence>
<dbReference type="AlphaFoldDB" id="A0A1Y1ZIL4"/>
<dbReference type="Proteomes" id="UP000193144">
    <property type="component" value="Unassembled WGS sequence"/>
</dbReference>
<evidence type="ECO:0000256" key="1">
    <source>
        <dbReference type="ARBA" id="ARBA00001798"/>
    </source>
</evidence>
<evidence type="ECO:0000259" key="9">
    <source>
        <dbReference type="PROSITE" id="PS51873"/>
    </source>
</evidence>
<organism evidence="10 11">
    <name type="scientific">Clohesyomyces aquaticus</name>
    <dbReference type="NCBI Taxonomy" id="1231657"/>
    <lineage>
        <taxon>Eukaryota</taxon>
        <taxon>Fungi</taxon>
        <taxon>Dikarya</taxon>
        <taxon>Ascomycota</taxon>
        <taxon>Pezizomycotina</taxon>
        <taxon>Dothideomycetes</taxon>
        <taxon>Pleosporomycetidae</taxon>
        <taxon>Pleosporales</taxon>
        <taxon>Lindgomycetaceae</taxon>
        <taxon>Clohesyomyces</taxon>
    </lineage>
</organism>
<dbReference type="CDD" id="cd20335">
    <property type="entry name" value="BRcat_RBR"/>
    <property type="match status" value="1"/>
</dbReference>
<evidence type="ECO:0000256" key="3">
    <source>
        <dbReference type="ARBA" id="ARBA00022679"/>
    </source>
</evidence>
<dbReference type="Gene3D" id="1.20.120.1750">
    <property type="match status" value="1"/>
</dbReference>
<dbReference type="EMBL" id="MCFA01000077">
    <property type="protein sequence ID" value="ORY10098.1"/>
    <property type="molecule type" value="Genomic_DNA"/>
</dbReference>
<dbReference type="GO" id="GO:0016567">
    <property type="term" value="P:protein ubiquitination"/>
    <property type="evidence" value="ECO:0007669"/>
    <property type="project" value="InterPro"/>
</dbReference>
<evidence type="ECO:0000313" key="11">
    <source>
        <dbReference type="Proteomes" id="UP000193144"/>
    </source>
</evidence>
<dbReference type="InterPro" id="IPR044066">
    <property type="entry name" value="TRIAD_supradom"/>
</dbReference>
<dbReference type="PROSITE" id="PS51873">
    <property type="entry name" value="TRIAD"/>
    <property type="match status" value="1"/>
</dbReference>
<accession>A0A1Y1ZIL4</accession>
<keyword evidence="7" id="KW-0833">Ubl conjugation pathway</keyword>
<keyword evidence="4" id="KW-0479">Metal-binding</keyword>
<evidence type="ECO:0000256" key="2">
    <source>
        <dbReference type="ARBA" id="ARBA00012251"/>
    </source>
</evidence>
<keyword evidence="5" id="KW-0677">Repeat</keyword>
<dbReference type="InterPro" id="IPR002867">
    <property type="entry name" value="IBR_dom"/>
</dbReference>
<evidence type="ECO:0000256" key="5">
    <source>
        <dbReference type="ARBA" id="ARBA00022737"/>
    </source>
</evidence>
<dbReference type="InterPro" id="IPR031127">
    <property type="entry name" value="E3_UB_ligase_RBR"/>
</dbReference>
<dbReference type="GO" id="GO:0061630">
    <property type="term" value="F:ubiquitin protein ligase activity"/>
    <property type="evidence" value="ECO:0007669"/>
    <property type="project" value="UniProtKB-EC"/>
</dbReference>
<reference evidence="10 11" key="1">
    <citation type="submission" date="2016-07" db="EMBL/GenBank/DDBJ databases">
        <title>Pervasive Adenine N6-methylation of Active Genes in Fungi.</title>
        <authorList>
            <consortium name="DOE Joint Genome Institute"/>
            <person name="Mondo S.J."/>
            <person name="Dannebaum R.O."/>
            <person name="Kuo R.C."/>
            <person name="Labutti K."/>
            <person name="Haridas S."/>
            <person name="Kuo A."/>
            <person name="Salamov A."/>
            <person name="Ahrendt S.R."/>
            <person name="Lipzen A."/>
            <person name="Sullivan W."/>
            <person name="Andreopoulos W.B."/>
            <person name="Clum A."/>
            <person name="Lindquist E."/>
            <person name="Daum C."/>
            <person name="Ramamoorthy G.K."/>
            <person name="Gryganskyi A."/>
            <person name="Culley D."/>
            <person name="Magnuson J.K."/>
            <person name="James T.Y."/>
            <person name="O'Malley M.A."/>
            <person name="Stajich J.E."/>
            <person name="Spatafora J.W."/>
            <person name="Visel A."/>
            <person name="Grigoriev I.V."/>
        </authorList>
    </citation>
    <scope>NUCLEOTIDE SEQUENCE [LARGE SCALE GENOMIC DNA]</scope>
    <source>
        <strain evidence="10 11">CBS 115471</strain>
    </source>
</reference>
<evidence type="ECO:0000256" key="6">
    <source>
        <dbReference type="ARBA" id="ARBA00022771"/>
    </source>
</evidence>
<gene>
    <name evidence="10" type="ORF">BCR34DRAFT_486219</name>
</gene>
<protein>
    <recommendedName>
        <fullName evidence="2">RBR-type E3 ubiquitin transferase</fullName>
        <ecNumber evidence="2">2.3.2.31</ecNumber>
    </recommendedName>
</protein>
<dbReference type="CDD" id="cd22584">
    <property type="entry name" value="Rcat_RBR_unk"/>
    <property type="match status" value="1"/>
</dbReference>
<evidence type="ECO:0000256" key="8">
    <source>
        <dbReference type="ARBA" id="ARBA00022833"/>
    </source>
</evidence>
<dbReference type="GO" id="GO:0008270">
    <property type="term" value="F:zinc ion binding"/>
    <property type="evidence" value="ECO:0007669"/>
    <property type="project" value="UniProtKB-KW"/>
</dbReference>
<keyword evidence="11" id="KW-1185">Reference proteome</keyword>
<dbReference type="EC" id="2.3.2.31" evidence="2"/>
<keyword evidence="8" id="KW-0862">Zinc</keyword>
<dbReference type="STRING" id="1231657.A0A1Y1ZIL4"/>
<keyword evidence="6" id="KW-0863">Zinc-finger</keyword>
<dbReference type="OrthoDB" id="10009520at2759"/>
<feature type="domain" description="RING-type" evidence="9">
    <location>
        <begin position="173"/>
        <end position="369"/>
    </location>
</feature>
<evidence type="ECO:0000256" key="4">
    <source>
        <dbReference type="ARBA" id="ARBA00022723"/>
    </source>
</evidence>
<evidence type="ECO:0000313" key="10">
    <source>
        <dbReference type="EMBL" id="ORY10098.1"/>
    </source>
</evidence>
<name>A0A1Y1ZIL4_9PLEO</name>
<comment type="caution">
    <text evidence="10">The sequence shown here is derived from an EMBL/GenBank/DDBJ whole genome shotgun (WGS) entry which is preliminary data.</text>
</comment>
<dbReference type="SUPFAM" id="SSF57850">
    <property type="entry name" value="RING/U-box"/>
    <property type="match status" value="3"/>
</dbReference>
<sequence>MADCCTLQPSHPTLLDDEITALSLQLEEIGIYSQSKKGKYAVNKAPDIELAYASFQAELGNYKTFIADQQLARSIGAAVNSDGVIIAQLTSEEIQSHEDRLVALQISNKDAEIQSPPGRVAEETGKTVLDWISTATESQYAGSIVDFSDTETDAGPSVSYAARQEAALKNLSKHFKCAVCHENFHSRLIVSLPCNDRYCIDCLKGLFIRATKDDSLLPVRCHQQPILLQLVSKHLSADELAAFELASLEFHTVDRVYCSNRDCGRFIPPGRVEQGTHRAVCERCNTLTCAICKNGYHHGMDCPDDPALRETRALAGEEGWQTCYRCKSIVMIKSGCNHMTCRCKAEFCYQCGTAWKNCNCEYANEARMLERAEEIVDRDAVVVLQPIERQRRVRQVHHELEQNHECGHPGKFQRIFHGGRRGFRCEMCDTRHWKYILQCRHCHINVCEDCRRNRV</sequence>
<dbReference type="PANTHER" id="PTHR11685">
    <property type="entry name" value="RBR FAMILY RING FINGER AND IBR DOMAIN-CONTAINING"/>
    <property type="match status" value="1"/>
</dbReference>